<feature type="compositionally biased region" description="Polar residues" evidence="1">
    <location>
        <begin position="35"/>
        <end position="68"/>
    </location>
</feature>
<dbReference type="Proteomes" id="UP000663844">
    <property type="component" value="Unassembled WGS sequence"/>
</dbReference>
<name>A0A820F0J3_9BILA</name>
<evidence type="ECO:0000313" key="2">
    <source>
        <dbReference type="EMBL" id="CAF4254307.1"/>
    </source>
</evidence>
<sequence length="138" mass="15754">QKELERIAGLRDECLGQAWPRENLPPKTTKHKNRQTNNDNNSGLLQFKSQSALDITTRPPSATMSQRTGNKKKRPTTTQNRKAPRSRSAMNVYESNNVLKINYNQWLLPETEEYLHGNKEQSTSGTENEQQTEVVTSV</sequence>
<dbReference type="AlphaFoldDB" id="A0A820F0J3"/>
<proteinExistence type="predicted"/>
<feature type="non-terminal residue" evidence="2">
    <location>
        <position position="138"/>
    </location>
</feature>
<feature type="region of interest" description="Disordered" evidence="1">
    <location>
        <begin position="16"/>
        <end position="91"/>
    </location>
</feature>
<comment type="caution">
    <text evidence="2">The sequence shown here is derived from an EMBL/GenBank/DDBJ whole genome shotgun (WGS) entry which is preliminary data.</text>
</comment>
<feature type="region of interest" description="Disordered" evidence="1">
    <location>
        <begin position="116"/>
        <end position="138"/>
    </location>
</feature>
<evidence type="ECO:0000313" key="3">
    <source>
        <dbReference type="Proteomes" id="UP000663844"/>
    </source>
</evidence>
<evidence type="ECO:0000256" key="1">
    <source>
        <dbReference type="SAM" id="MobiDB-lite"/>
    </source>
</evidence>
<reference evidence="2" key="1">
    <citation type="submission" date="2021-02" db="EMBL/GenBank/DDBJ databases">
        <authorList>
            <person name="Nowell W R."/>
        </authorList>
    </citation>
    <scope>NUCLEOTIDE SEQUENCE</scope>
</reference>
<accession>A0A820F0J3</accession>
<feature type="compositionally biased region" description="Polar residues" evidence="1">
    <location>
        <begin position="120"/>
        <end position="138"/>
    </location>
</feature>
<feature type="non-terminal residue" evidence="2">
    <location>
        <position position="1"/>
    </location>
</feature>
<protein>
    <submittedName>
        <fullName evidence="2">Uncharacterized protein</fullName>
    </submittedName>
</protein>
<organism evidence="2 3">
    <name type="scientific">Adineta steineri</name>
    <dbReference type="NCBI Taxonomy" id="433720"/>
    <lineage>
        <taxon>Eukaryota</taxon>
        <taxon>Metazoa</taxon>
        <taxon>Spiralia</taxon>
        <taxon>Gnathifera</taxon>
        <taxon>Rotifera</taxon>
        <taxon>Eurotatoria</taxon>
        <taxon>Bdelloidea</taxon>
        <taxon>Adinetida</taxon>
        <taxon>Adinetidae</taxon>
        <taxon>Adineta</taxon>
    </lineage>
</organism>
<gene>
    <name evidence="2" type="ORF">OXD698_LOCUS43611</name>
</gene>
<dbReference type="EMBL" id="CAJOAZ010012570">
    <property type="protein sequence ID" value="CAF4254307.1"/>
    <property type="molecule type" value="Genomic_DNA"/>
</dbReference>